<evidence type="ECO:0000313" key="6">
    <source>
        <dbReference type="Proteomes" id="UP000653797"/>
    </source>
</evidence>
<keyword evidence="6" id="KW-1185">Reference proteome</keyword>
<evidence type="ECO:0000256" key="2">
    <source>
        <dbReference type="ARBA" id="ARBA00022676"/>
    </source>
</evidence>
<comment type="similarity">
    <text evidence="1">Belongs to the glycosyltransferase 2 family.</text>
</comment>
<name>A0A927B5W6_9BACT</name>
<keyword evidence="3" id="KW-0808">Transferase</keyword>
<feature type="domain" description="Glycosyltransferase 2-like" evidence="4">
    <location>
        <begin position="8"/>
        <end position="182"/>
    </location>
</feature>
<dbReference type="InterPro" id="IPR029044">
    <property type="entry name" value="Nucleotide-diphossugar_trans"/>
</dbReference>
<protein>
    <submittedName>
        <fullName evidence="5">Glycosyltransferase family 2 protein</fullName>
    </submittedName>
</protein>
<reference evidence="5" key="1">
    <citation type="submission" date="2020-09" db="EMBL/GenBank/DDBJ databases">
        <authorList>
            <person name="Kim M.K."/>
        </authorList>
    </citation>
    <scope>NUCLEOTIDE SEQUENCE</scope>
    <source>
        <strain evidence="5">BT704</strain>
    </source>
</reference>
<dbReference type="GO" id="GO:0016757">
    <property type="term" value="F:glycosyltransferase activity"/>
    <property type="evidence" value="ECO:0007669"/>
    <property type="project" value="UniProtKB-KW"/>
</dbReference>
<accession>A0A927B5W6</accession>
<dbReference type="Pfam" id="PF00535">
    <property type="entry name" value="Glycos_transf_2"/>
    <property type="match status" value="1"/>
</dbReference>
<gene>
    <name evidence="5" type="ORF">IC230_25260</name>
</gene>
<evidence type="ECO:0000259" key="4">
    <source>
        <dbReference type="Pfam" id="PF00535"/>
    </source>
</evidence>
<evidence type="ECO:0000313" key="5">
    <source>
        <dbReference type="EMBL" id="MBD2756231.1"/>
    </source>
</evidence>
<evidence type="ECO:0000256" key="1">
    <source>
        <dbReference type="ARBA" id="ARBA00006739"/>
    </source>
</evidence>
<dbReference type="CDD" id="cd04186">
    <property type="entry name" value="GT_2_like_c"/>
    <property type="match status" value="1"/>
</dbReference>
<dbReference type="AlphaFoldDB" id="A0A927B5W6"/>
<proteinExistence type="inferred from homology"/>
<comment type="caution">
    <text evidence="5">The sequence shown here is derived from an EMBL/GenBank/DDBJ whole genome shotgun (WGS) entry which is preliminary data.</text>
</comment>
<keyword evidence="2" id="KW-0328">Glycosyltransferase</keyword>
<dbReference type="PANTHER" id="PTHR43179">
    <property type="entry name" value="RHAMNOSYLTRANSFERASE WBBL"/>
    <property type="match status" value="1"/>
</dbReference>
<sequence>MTDKPLVSIITINYNQTDTTCAFLESARHLTYPNYEIILVDNASVENPSKRIAQGYYSNVRLISNSKNLGFTGGNNVGIAAAKGDYLLIVNNDTELTPNLLEKLLEPFLADDRVGVTCPKIRYFDQPDVIQYAGYGPLNKLTGQTGAVGTHEVDRGQYNRSGPTCFAHGCAMMVKREVVERVGRFAERFFLYYEELDWSQRIQKAGYLIYYQATALIYHKESVSVGKANPLKVYYLTRNRILFMRRNTNPFQLTVFYAFFLCFALPKHSLIYSVKGQFAYLKAIWKGTWWNLVSSSESPV</sequence>
<dbReference type="Proteomes" id="UP000653797">
    <property type="component" value="Unassembled WGS sequence"/>
</dbReference>
<dbReference type="SUPFAM" id="SSF53448">
    <property type="entry name" value="Nucleotide-diphospho-sugar transferases"/>
    <property type="match status" value="1"/>
</dbReference>
<dbReference type="Gene3D" id="3.90.550.10">
    <property type="entry name" value="Spore Coat Polysaccharide Biosynthesis Protein SpsA, Chain A"/>
    <property type="match status" value="1"/>
</dbReference>
<dbReference type="PANTHER" id="PTHR43179:SF12">
    <property type="entry name" value="GALACTOFURANOSYLTRANSFERASE GLFT2"/>
    <property type="match status" value="1"/>
</dbReference>
<evidence type="ECO:0000256" key="3">
    <source>
        <dbReference type="ARBA" id="ARBA00022679"/>
    </source>
</evidence>
<organism evidence="5 6">
    <name type="scientific">Spirosoma validum</name>
    <dbReference type="NCBI Taxonomy" id="2771355"/>
    <lineage>
        <taxon>Bacteria</taxon>
        <taxon>Pseudomonadati</taxon>
        <taxon>Bacteroidota</taxon>
        <taxon>Cytophagia</taxon>
        <taxon>Cytophagales</taxon>
        <taxon>Cytophagaceae</taxon>
        <taxon>Spirosoma</taxon>
    </lineage>
</organism>
<dbReference type="EMBL" id="JACXAA010000011">
    <property type="protein sequence ID" value="MBD2756231.1"/>
    <property type="molecule type" value="Genomic_DNA"/>
</dbReference>
<dbReference type="InterPro" id="IPR001173">
    <property type="entry name" value="Glyco_trans_2-like"/>
</dbReference>